<reference evidence="3" key="1">
    <citation type="submission" date="2022-11" db="EMBL/GenBank/DDBJ databases">
        <title>Genome Sequence of Cubamyces cubensis.</title>
        <authorList>
            <person name="Buettner E."/>
        </authorList>
    </citation>
    <scope>NUCLEOTIDE SEQUENCE</scope>
    <source>
        <strain evidence="3">MPL-01</strain>
    </source>
</reference>
<dbReference type="Pfam" id="PF26640">
    <property type="entry name" value="DUF8212"/>
    <property type="match status" value="1"/>
</dbReference>
<evidence type="ECO:0000259" key="1">
    <source>
        <dbReference type="Pfam" id="PF06985"/>
    </source>
</evidence>
<evidence type="ECO:0000313" key="3">
    <source>
        <dbReference type="EMBL" id="KAJ8489198.1"/>
    </source>
</evidence>
<dbReference type="InterPro" id="IPR058525">
    <property type="entry name" value="DUF8212"/>
</dbReference>
<dbReference type="PANTHER" id="PTHR10622:SF10">
    <property type="entry name" value="HET DOMAIN-CONTAINING PROTEIN"/>
    <property type="match status" value="1"/>
</dbReference>
<comment type="caution">
    <text evidence="3">The sequence shown here is derived from an EMBL/GenBank/DDBJ whole genome shotgun (WGS) entry which is preliminary data.</text>
</comment>
<dbReference type="PANTHER" id="PTHR10622">
    <property type="entry name" value="HET DOMAIN-CONTAINING PROTEIN"/>
    <property type="match status" value="1"/>
</dbReference>
<accession>A0AAD7XFZ5</accession>
<feature type="domain" description="DUF8212" evidence="2">
    <location>
        <begin position="236"/>
        <end position="371"/>
    </location>
</feature>
<dbReference type="EMBL" id="JAPEVG010000052">
    <property type="protein sequence ID" value="KAJ8489198.1"/>
    <property type="molecule type" value="Genomic_DNA"/>
</dbReference>
<gene>
    <name evidence="3" type="ORF">ONZ51_g3071</name>
</gene>
<proteinExistence type="predicted"/>
<evidence type="ECO:0000259" key="2">
    <source>
        <dbReference type="Pfam" id="PF26640"/>
    </source>
</evidence>
<dbReference type="Proteomes" id="UP001215151">
    <property type="component" value="Unassembled WGS sequence"/>
</dbReference>
<protein>
    <recommendedName>
        <fullName evidence="5">HET-domain-containing protein</fullName>
    </recommendedName>
</protein>
<name>A0AAD7XFZ5_9APHY</name>
<feature type="domain" description="Heterokaryon incompatibility" evidence="1">
    <location>
        <begin position="26"/>
        <end position="114"/>
    </location>
</feature>
<keyword evidence="4" id="KW-1185">Reference proteome</keyword>
<sequence>MFFLRTEDGTLHRFADPRSLPKGERYAILSHVWAKGGEQTFQELEALISSGAGLAQASKKVREFCRFAKGEGYRWVWIDSCCIDKTSSAELSEAINAMYAWYADAHVCYAYLADVPDVPDVPDDEDPYMPHSRFRRSRWFTRGWTLQELIAPRSLVFLSRKWTIIGTKAGLADVIEEVTGVDRDVLTLKRALQDVSVARRMSWAADRETTRLEDEAYSLMGIFGVYMPTIYGEGSNAFVRLQEEILRHIPDQSLGSLKVKPEDPLLLLRGPRRTQSLFAQRPRDFRRSAQVRTISYQTLKDRLGVPDIALPGYALTSHGVSARLPVAAILNEDPSYDDYSKYLAFLTCEDTDVGLLLALVLQPSPGTNMHQFHVSFPRVIRVDPALLRTTHDETIGQQLRGFLYRLLGWDASSSFQGLLRAQVTHVYINADNKAMRRACDVFERKMRAMYAASSRWQPSPSPFFLPLRVVFPPWVAARLRKSGLSVHCAHVGRELLFDRVRREVQRYAVVLRDGQGGVIRFWLDACPVSGALRVFVACDEPPVEDSAQLQLAQGPEGYEVLDECHRAGMTLSPTEAGVEEQNIDYHTPDCKEAQVHCWEEGGKEFRHADRVFRVSFFPWGSNEGDESQGRMYCWNVEVTSSVAKSRAE</sequence>
<dbReference type="AlphaFoldDB" id="A0AAD7XFZ5"/>
<organism evidence="3 4">
    <name type="scientific">Trametes cubensis</name>
    <dbReference type="NCBI Taxonomy" id="1111947"/>
    <lineage>
        <taxon>Eukaryota</taxon>
        <taxon>Fungi</taxon>
        <taxon>Dikarya</taxon>
        <taxon>Basidiomycota</taxon>
        <taxon>Agaricomycotina</taxon>
        <taxon>Agaricomycetes</taxon>
        <taxon>Polyporales</taxon>
        <taxon>Polyporaceae</taxon>
        <taxon>Trametes</taxon>
    </lineage>
</organism>
<dbReference type="InterPro" id="IPR010730">
    <property type="entry name" value="HET"/>
</dbReference>
<evidence type="ECO:0008006" key="5">
    <source>
        <dbReference type="Google" id="ProtNLM"/>
    </source>
</evidence>
<dbReference type="Pfam" id="PF06985">
    <property type="entry name" value="HET"/>
    <property type="match status" value="1"/>
</dbReference>
<evidence type="ECO:0000313" key="4">
    <source>
        <dbReference type="Proteomes" id="UP001215151"/>
    </source>
</evidence>